<dbReference type="InterPro" id="IPR037066">
    <property type="entry name" value="Plug_dom_sf"/>
</dbReference>
<evidence type="ECO:0000256" key="1">
    <source>
        <dbReference type="ARBA" id="ARBA00004571"/>
    </source>
</evidence>
<dbReference type="NCBIfam" id="TIGR01783">
    <property type="entry name" value="TonB-siderophor"/>
    <property type="match status" value="1"/>
</dbReference>
<dbReference type="PANTHER" id="PTHR32552">
    <property type="entry name" value="FERRICHROME IRON RECEPTOR-RELATED"/>
    <property type="match status" value="1"/>
</dbReference>
<dbReference type="EMBL" id="JBHSAJ010000002">
    <property type="protein sequence ID" value="MFC3933407.1"/>
    <property type="molecule type" value="Genomic_DNA"/>
</dbReference>
<name>A0ABV8D4W8_9BURK</name>
<dbReference type="PANTHER" id="PTHR32552:SF82">
    <property type="entry name" value="FCUA PROTEIN"/>
    <property type="match status" value="1"/>
</dbReference>
<dbReference type="Gene3D" id="2.40.170.20">
    <property type="entry name" value="TonB-dependent receptor, beta-barrel domain"/>
    <property type="match status" value="1"/>
</dbReference>
<comment type="similarity">
    <text evidence="2 14">Belongs to the TonB-dependent receptor family.</text>
</comment>
<feature type="domain" description="TonB-dependent receptor plug" evidence="16">
    <location>
        <begin position="100"/>
        <end position="196"/>
    </location>
</feature>
<dbReference type="RefSeq" id="WP_055402887.1">
    <property type="nucleotide sequence ID" value="NZ_JAMXAX010000001.1"/>
</dbReference>
<keyword evidence="12 17" id="KW-0675">Receptor</keyword>
<dbReference type="CDD" id="cd01347">
    <property type="entry name" value="ligand_gated_channel"/>
    <property type="match status" value="1"/>
</dbReference>
<dbReference type="SUPFAM" id="SSF56935">
    <property type="entry name" value="Porins"/>
    <property type="match status" value="1"/>
</dbReference>
<dbReference type="InterPro" id="IPR010105">
    <property type="entry name" value="TonB_sidphr_rcpt"/>
</dbReference>
<evidence type="ECO:0000256" key="4">
    <source>
        <dbReference type="ARBA" id="ARBA00022452"/>
    </source>
</evidence>
<keyword evidence="13" id="KW-0998">Cell outer membrane</keyword>
<dbReference type="PROSITE" id="PS01156">
    <property type="entry name" value="TONB_DEPENDENT_REC_2"/>
    <property type="match status" value="1"/>
</dbReference>
<comment type="caution">
    <text evidence="17">The sequence shown here is derived from an EMBL/GenBank/DDBJ whole genome shotgun (WGS) entry which is preliminary data.</text>
</comment>
<dbReference type="Pfam" id="PF00593">
    <property type="entry name" value="TonB_dep_Rec_b-barrel"/>
    <property type="match status" value="1"/>
</dbReference>
<keyword evidence="8" id="KW-0408">Iron</keyword>
<keyword evidence="18" id="KW-1185">Reference proteome</keyword>
<evidence type="ECO:0000256" key="13">
    <source>
        <dbReference type="ARBA" id="ARBA00023237"/>
    </source>
</evidence>
<keyword evidence="3" id="KW-0813">Transport</keyword>
<feature type="domain" description="TonB-dependent receptor-like beta-barrel" evidence="15">
    <location>
        <begin position="296"/>
        <end position="710"/>
    </location>
</feature>
<dbReference type="InterPro" id="IPR012910">
    <property type="entry name" value="Plug_dom"/>
</dbReference>
<evidence type="ECO:0000256" key="6">
    <source>
        <dbReference type="ARBA" id="ARBA00022692"/>
    </source>
</evidence>
<keyword evidence="9" id="KW-0406">Ion transport</keyword>
<gene>
    <name evidence="17" type="ORF">ACFOW3_02100</name>
</gene>
<keyword evidence="4" id="KW-1134">Transmembrane beta strand</keyword>
<evidence type="ECO:0000256" key="9">
    <source>
        <dbReference type="ARBA" id="ARBA00023065"/>
    </source>
</evidence>
<proteinExistence type="inferred from homology"/>
<evidence type="ECO:0000256" key="7">
    <source>
        <dbReference type="ARBA" id="ARBA00022729"/>
    </source>
</evidence>
<keyword evidence="5" id="KW-0410">Iron transport</keyword>
<organism evidence="17 18">
    <name type="scientific">Acidovorax facilis</name>
    <dbReference type="NCBI Taxonomy" id="12917"/>
    <lineage>
        <taxon>Bacteria</taxon>
        <taxon>Pseudomonadati</taxon>
        <taxon>Pseudomonadota</taxon>
        <taxon>Betaproteobacteria</taxon>
        <taxon>Burkholderiales</taxon>
        <taxon>Comamonadaceae</taxon>
        <taxon>Acidovorax</taxon>
    </lineage>
</organism>
<evidence type="ECO:0000256" key="3">
    <source>
        <dbReference type="ARBA" id="ARBA00022448"/>
    </source>
</evidence>
<dbReference type="InterPro" id="IPR000531">
    <property type="entry name" value="Beta-barrel_TonB"/>
</dbReference>
<dbReference type="Proteomes" id="UP001595693">
    <property type="component" value="Unassembled WGS sequence"/>
</dbReference>
<dbReference type="InterPro" id="IPR036942">
    <property type="entry name" value="Beta-barrel_TonB_sf"/>
</dbReference>
<sequence length="741" mass="77985">MLPPTVPGSLPSSSLDAARAAPLHPLAAATRLALASLVTAGIMAPAGAQTASPDAADRPRALPEVQVTADGDAGLPATIGNGHTARGGRLGLLGNTDTLNAPLSATSYTSQMVQDQQAVTIADIVKNDSSVRLSGHSGDQLDSFFIRGFPVGDQNSGEIAFDGVYGIAPNYRVLADYAERIELVKGPAALLFGMSPASSVGGTINIVPKRATSAPLTRISADVGPSAQGGGQIDLSRRFGPERQWGVRINGSHHQGDTLLDNQSRKADVGAIALDYQGERLRATMDAIAQKESVDAPQRRPFLAAGATAVPAAPDGRRNVSQPWEWFETTDRSLLLRLEYDLNDQTTAFASAGGGRTRVDRLFGNPTLLNVQGDTSTLPQRFQFEVDRSTADAGLRTKFATGSIRHTVTLQASTYHDRLGRGSVNGTTVLSNIYAPVNSPAQNVAAPAQVARVADTELSSIALADTLSMLDDRVQLLLGVRRQRVESDNFNTTTGAVASSYDQSAVTPLAGLVVKPWQNVALYANYIEGLSKGDIAPATASNAGEVFAPYKAKQKEIGAKFEWGRMISSLSLFEITKPSGQQTNGLFAVDAKQRNRGVELNASGRVVPGVSVTGGVTLLQGVLSQTNSAATQGKKAIGVPSVQANLGLEWDLPWVPGLALSGGITHTGKQYVDRANTLGIPSWTTADLGARYRTQIAGKPTTFRANLRNVADRAYWASVSQYGSLVQGAPRSLVVSATVDF</sequence>
<evidence type="ECO:0000256" key="8">
    <source>
        <dbReference type="ARBA" id="ARBA00023004"/>
    </source>
</evidence>
<dbReference type="InterPro" id="IPR039426">
    <property type="entry name" value="TonB-dep_rcpt-like"/>
</dbReference>
<evidence type="ECO:0000256" key="14">
    <source>
        <dbReference type="RuleBase" id="RU003357"/>
    </source>
</evidence>
<keyword evidence="7" id="KW-0732">Signal</keyword>
<evidence type="ECO:0000256" key="10">
    <source>
        <dbReference type="ARBA" id="ARBA00023077"/>
    </source>
</evidence>
<evidence type="ECO:0000256" key="12">
    <source>
        <dbReference type="ARBA" id="ARBA00023170"/>
    </source>
</evidence>
<comment type="subcellular location">
    <subcellularLocation>
        <location evidence="1">Cell outer membrane</location>
        <topology evidence="1">Multi-pass membrane protein</topology>
    </subcellularLocation>
</comment>
<protein>
    <submittedName>
        <fullName evidence="17">TonB-dependent receptor</fullName>
    </submittedName>
</protein>
<evidence type="ECO:0000259" key="15">
    <source>
        <dbReference type="Pfam" id="PF00593"/>
    </source>
</evidence>
<evidence type="ECO:0000313" key="18">
    <source>
        <dbReference type="Proteomes" id="UP001595693"/>
    </source>
</evidence>
<evidence type="ECO:0000256" key="2">
    <source>
        <dbReference type="ARBA" id="ARBA00009810"/>
    </source>
</evidence>
<keyword evidence="11 14" id="KW-0472">Membrane</keyword>
<accession>A0ABV8D4W8</accession>
<evidence type="ECO:0000256" key="11">
    <source>
        <dbReference type="ARBA" id="ARBA00023136"/>
    </source>
</evidence>
<evidence type="ECO:0000313" key="17">
    <source>
        <dbReference type="EMBL" id="MFC3933407.1"/>
    </source>
</evidence>
<evidence type="ECO:0000256" key="5">
    <source>
        <dbReference type="ARBA" id="ARBA00022496"/>
    </source>
</evidence>
<dbReference type="InterPro" id="IPR010917">
    <property type="entry name" value="TonB_rcpt_CS"/>
</dbReference>
<evidence type="ECO:0000259" key="16">
    <source>
        <dbReference type="Pfam" id="PF07715"/>
    </source>
</evidence>
<keyword evidence="10 14" id="KW-0798">TonB box</keyword>
<dbReference type="Gene3D" id="2.170.130.10">
    <property type="entry name" value="TonB-dependent receptor, plug domain"/>
    <property type="match status" value="1"/>
</dbReference>
<dbReference type="Pfam" id="PF07715">
    <property type="entry name" value="Plug"/>
    <property type="match status" value="1"/>
</dbReference>
<keyword evidence="6" id="KW-0812">Transmembrane</keyword>
<reference evidence="18" key="1">
    <citation type="journal article" date="2019" name="Int. J. Syst. Evol. Microbiol.">
        <title>The Global Catalogue of Microorganisms (GCM) 10K type strain sequencing project: providing services to taxonomists for standard genome sequencing and annotation.</title>
        <authorList>
            <consortium name="The Broad Institute Genomics Platform"/>
            <consortium name="The Broad Institute Genome Sequencing Center for Infectious Disease"/>
            <person name="Wu L."/>
            <person name="Ma J."/>
        </authorList>
    </citation>
    <scope>NUCLEOTIDE SEQUENCE [LARGE SCALE GENOMIC DNA]</scope>
    <source>
        <strain evidence="18">CCUG 2113</strain>
    </source>
</reference>